<dbReference type="PROSITE" id="PS51192">
    <property type="entry name" value="HELICASE_ATP_BIND_1"/>
    <property type="match status" value="1"/>
</dbReference>
<evidence type="ECO:0000256" key="10">
    <source>
        <dbReference type="SAM" id="MobiDB-lite"/>
    </source>
</evidence>
<evidence type="ECO:0000313" key="15">
    <source>
        <dbReference type="Proteomes" id="UP000789739"/>
    </source>
</evidence>
<dbReference type="SMART" id="SM00487">
    <property type="entry name" value="DEXDc"/>
    <property type="match status" value="1"/>
</dbReference>
<evidence type="ECO:0000256" key="9">
    <source>
        <dbReference type="RuleBase" id="RU000492"/>
    </source>
</evidence>
<dbReference type="PROSITE" id="PS51195">
    <property type="entry name" value="Q_MOTIF"/>
    <property type="match status" value="1"/>
</dbReference>
<dbReference type="Gene3D" id="3.40.50.300">
    <property type="entry name" value="P-loop containing nucleotide triphosphate hydrolases"/>
    <property type="match status" value="2"/>
</dbReference>
<dbReference type="Proteomes" id="UP000789739">
    <property type="component" value="Unassembled WGS sequence"/>
</dbReference>
<evidence type="ECO:0000256" key="5">
    <source>
        <dbReference type="ARBA" id="ARBA00022840"/>
    </source>
</evidence>
<dbReference type="InterPro" id="IPR001650">
    <property type="entry name" value="Helicase_C-like"/>
</dbReference>
<name>A0A9N8Z0L1_9GLOM</name>
<dbReference type="PROSITE" id="PS00039">
    <property type="entry name" value="DEAD_ATP_HELICASE"/>
    <property type="match status" value="1"/>
</dbReference>
<evidence type="ECO:0000259" key="11">
    <source>
        <dbReference type="PROSITE" id="PS51192"/>
    </source>
</evidence>
<dbReference type="EMBL" id="CAJVPI010000020">
    <property type="protein sequence ID" value="CAG8458122.1"/>
    <property type="molecule type" value="Genomic_DNA"/>
</dbReference>
<dbReference type="FunFam" id="3.40.50.300:FF:000849">
    <property type="entry name" value="ATP-dependent RNA helicase DBP5"/>
    <property type="match status" value="1"/>
</dbReference>
<dbReference type="InterPro" id="IPR011545">
    <property type="entry name" value="DEAD/DEAH_box_helicase_dom"/>
</dbReference>
<evidence type="ECO:0000256" key="6">
    <source>
        <dbReference type="ARBA" id="ARBA00022884"/>
    </source>
</evidence>
<dbReference type="CDD" id="cd18787">
    <property type="entry name" value="SF2_C_DEAD"/>
    <property type="match status" value="1"/>
</dbReference>
<dbReference type="InterPro" id="IPR000629">
    <property type="entry name" value="RNA-helicase_DEAD-box_CS"/>
</dbReference>
<dbReference type="Pfam" id="PF00271">
    <property type="entry name" value="Helicase_C"/>
    <property type="match status" value="1"/>
</dbReference>
<evidence type="ECO:0000256" key="4">
    <source>
        <dbReference type="ARBA" id="ARBA00022806"/>
    </source>
</evidence>
<reference evidence="14" key="1">
    <citation type="submission" date="2021-06" db="EMBL/GenBank/DDBJ databases">
        <authorList>
            <person name="Kallberg Y."/>
            <person name="Tangrot J."/>
            <person name="Rosling A."/>
        </authorList>
    </citation>
    <scope>NUCLEOTIDE SEQUENCE</scope>
    <source>
        <strain evidence="14">BR232B</strain>
    </source>
</reference>
<dbReference type="EC" id="3.6.4.13" evidence="1"/>
<keyword evidence="2 9" id="KW-0547">Nucleotide-binding</keyword>
<evidence type="ECO:0000256" key="3">
    <source>
        <dbReference type="ARBA" id="ARBA00022801"/>
    </source>
</evidence>
<keyword evidence="3 9" id="KW-0378">Hydrolase</keyword>
<dbReference type="InterPro" id="IPR027417">
    <property type="entry name" value="P-loop_NTPase"/>
</dbReference>
<organism evidence="14 15">
    <name type="scientific">Paraglomus brasilianum</name>
    <dbReference type="NCBI Taxonomy" id="144538"/>
    <lineage>
        <taxon>Eukaryota</taxon>
        <taxon>Fungi</taxon>
        <taxon>Fungi incertae sedis</taxon>
        <taxon>Mucoromycota</taxon>
        <taxon>Glomeromycotina</taxon>
        <taxon>Glomeromycetes</taxon>
        <taxon>Paraglomerales</taxon>
        <taxon>Paraglomeraceae</taxon>
        <taxon>Paraglomus</taxon>
    </lineage>
</organism>
<dbReference type="SUPFAM" id="SSF52540">
    <property type="entry name" value="P-loop containing nucleoside triphosphate hydrolases"/>
    <property type="match status" value="1"/>
</dbReference>
<evidence type="ECO:0000256" key="1">
    <source>
        <dbReference type="ARBA" id="ARBA00012552"/>
    </source>
</evidence>
<evidence type="ECO:0000313" key="14">
    <source>
        <dbReference type="EMBL" id="CAG8458122.1"/>
    </source>
</evidence>
<feature type="domain" description="DEAD-box RNA helicase Q" evidence="13">
    <location>
        <begin position="64"/>
        <end position="92"/>
    </location>
</feature>
<evidence type="ECO:0000256" key="8">
    <source>
        <dbReference type="PROSITE-ProRule" id="PRU00552"/>
    </source>
</evidence>
<keyword evidence="6" id="KW-0694">RNA-binding</keyword>
<sequence length="454" mass="50819">MEVTKESANSPSLASNGGDKAVDKLASDVATLDVAVPKHSELHESNYEVEVERADPNSPLYSVSSFEDLKLHPDLLKGIYEMGFRKPSKIQEKALPLLLGNPPRNLIGQSQSGTGKTAAFALSMLSRIDYSSDVPQAICVAPARELARQIMAVIKSMGKYTTVTVAEAIKQSVMRNQKVNAQLIVGTPGTMTDLIKRRLIDVRNVKIFVLDEADNMLDQQGLGDQSIRLKNMMPKNTQIVLFSATYSDEVRDFATRFAPDANQFKLKVEELSVSTIKQFYMDCKNSDHKFEVLDALYALLTIGQSIIFVQRRDTADTIARRMTESGHRVINLHGGLTPTERDQVMDAFRNGDAKVLITTNVLARGIDIMQVNLVINYDIPTNVTGRTPDYETYLHRIGRTGRFGRTGVSINFVHDEQSWKLVEMIQNHFKREIVQVPTDDYNKIEKILKKEIKG</sequence>
<keyword evidence="4 9" id="KW-0347">Helicase</keyword>
<feature type="region of interest" description="Disordered" evidence="10">
    <location>
        <begin position="1"/>
        <end position="20"/>
    </location>
</feature>
<comment type="similarity">
    <text evidence="9">Belongs to the DEAD box helicase family.</text>
</comment>
<feature type="domain" description="Helicase ATP-binding" evidence="11">
    <location>
        <begin position="97"/>
        <end position="264"/>
    </location>
</feature>
<dbReference type="InterPro" id="IPR014001">
    <property type="entry name" value="Helicase_ATP-bd"/>
</dbReference>
<proteinExistence type="inferred from homology"/>
<gene>
    <name evidence="14" type="ORF">PBRASI_LOCUS428</name>
</gene>
<dbReference type="CDD" id="cd17963">
    <property type="entry name" value="DEADc_DDX19_DDX25"/>
    <property type="match status" value="1"/>
</dbReference>
<dbReference type="GO" id="GO:0003723">
    <property type="term" value="F:RNA binding"/>
    <property type="evidence" value="ECO:0007669"/>
    <property type="project" value="UniProtKB-KW"/>
</dbReference>
<dbReference type="GO" id="GO:0016787">
    <property type="term" value="F:hydrolase activity"/>
    <property type="evidence" value="ECO:0007669"/>
    <property type="project" value="UniProtKB-KW"/>
</dbReference>
<dbReference type="InterPro" id="IPR014014">
    <property type="entry name" value="RNA_helicase_DEAD_Q_motif"/>
</dbReference>
<dbReference type="PANTHER" id="PTHR47958">
    <property type="entry name" value="ATP-DEPENDENT RNA HELICASE DBP3"/>
    <property type="match status" value="1"/>
</dbReference>
<dbReference type="SMART" id="SM00490">
    <property type="entry name" value="HELICc"/>
    <property type="match status" value="1"/>
</dbReference>
<comment type="catalytic activity">
    <reaction evidence="7">
        <text>ATP + H2O = ADP + phosphate + H(+)</text>
        <dbReference type="Rhea" id="RHEA:13065"/>
        <dbReference type="ChEBI" id="CHEBI:15377"/>
        <dbReference type="ChEBI" id="CHEBI:15378"/>
        <dbReference type="ChEBI" id="CHEBI:30616"/>
        <dbReference type="ChEBI" id="CHEBI:43474"/>
        <dbReference type="ChEBI" id="CHEBI:456216"/>
        <dbReference type="EC" id="3.6.4.13"/>
    </reaction>
</comment>
<accession>A0A9N8Z0L1</accession>
<feature type="short sequence motif" description="Q motif" evidence="8">
    <location>
        <begin position="64"/>
        <end position="92"/>
    </location>
</feature>
<dbReference type="GO" id="GO:0003724">
    <property type="term" value="F:RNA helicase activity"/>
    <property type="evidence" value="ECO:0007669"/>
    <property type="project" value="UniProtKB-EC"/>
</dbReference>
<evidence type="ECO:0000256" key="2">
    <source>
        <dbReference type="ARBA" id="ARBA00022741"/>
    </source>
</evidence>
<dbReference type="AlphaFoldDB" id="A0A9N8Z0L1"/>
<evidence type="ECO:0000259" key="12">
    <source>
        <dbReference type="PROSITE" id="PS51194"/>
    </source>
</evidence>
<dbReference type="PROSITE" id="PS51194">
    <property type="entry name" value="HELICASE_CTER"/>
    <property type="match status" value="1"/>
</dbReference>
<dbReference type="Pfam" id="PF00270">
    <property type="entry name" value="DEAD"/>
    <property type="match status" value="1"/>
</dbReference>
<comment type="caution">
    <text evidence="14">The sequence shown here is derived from an EMBL/GenBank/DDBJ whole genome shotgun (WGS) entry which is preliminary data.</text>
</comment>
<dbReference type="OrthoDB" id="10265785at2759"/>
<evidence type="ECO:0000256" key="7">
    <source>
        <dbReference type="ARBA" id="ARBA00047984"/>
    </source>
</evidence>
<protein>
    <recommendedName>
        <fullName evidence="1">RNA helicase</fullName>
        <ecNumber evidence="1">3.6.4.13</ecNumber>
    </recommendedName>
</protein>
<feature type="domain" description="Helicase C-terminal" evidence="12">
    <location>
        <begin position="292"/>
        <end position="444"/>
    </location>
</feature>
<keyword evidence="15" id="KW-1185">Reference proteome</keyword>
<feature type="compositionally biased region" description="Polar residues" evidence="10">
    <location>
        <begin position="1"/>
        <end position="15"/>
    </location>
</feature>
<evidence type="ECO:0000259" key="13">
    <source>
        <dbReference type="PROSITE" id="PS51195"/>
    </source>
</evidence>
<keyword evidence="5 9" id="KW-0067">ATP-binding</keyword>
<dbReference type="GO" id="GO:0005524">
    <property type="term" value="F:ATP binding"/>
    <property type="evidence" value="ECO:0007669"/>
    <property type="project" value="UniProtKB-KW"/>
</dbReference>